<keyword evidence="3" id="KW-0285">Flavoprotein</keyword>
<dbReference type="PRINTS" id="PR00411">
    <property type="entry name" value="PNDRDTASEI"/>
</dbReference>
<dbReference type="Pfam" id="PF00581">
    <property type="entry name" value="Rhodanese"/>
    <property type="match status" value="1"/>
</dbReference>
<gene>
    <name evidence="8" type="ORF">SAMN03097708_02271</name>
</gene>
<accession>A0A1G5QK33</accession>
<dbReference type="InterPro" id="IPR016156">
    <property type="entry name" value="FAD/NAD-linked_Rdtase_dimer_sf"/>
</dbReference>
<evidence type="ECO:0000313" key="8">
    <source>
        <dbReference type="EMBL" id="SCZ62174.1"/>
    </source>
</evidence>
<proteinExistence type="inferred from homology"/>
<dbReference type="InterPro" id="IPR036873">
    <property type="entry name" value="Rhodanese-like_dom_sf"/>
</dbReference>
<evidence type="ECO:0000256" key="4">
    <source>
        <dbReference type="ARBA" id="ARBA00022827"/>
    </source>
</evidence>
<reference evidence="8 9" key="1">
    <citation type="submission" date="2016-10" db="EMBL/GenBank/DDBJ databases">
        <authorList>
            <person name="de Groot N.N."/>
        </authorList>
    </citation>
    <scope>NUCLEOTIDE SEQUENCE [LARGE SCALE GENOMIC DNA]</scope>
    <source>
        <strain evidence="8 9">HLD2</strain>
    </source>
</reference>
<dbReference type="Gene3D" id="3.40.250.10">
    <property type="entry name" value="Rhodanese-like domain"/>
    <property type="match status" value="1"/>
</dbReference>
<dbReference type="InterPro" id="IPR001763">
    <property type="entry name" value="Rhodanese-like_dom"/>
</dbReference>
<dbReference type="InterPro" id="IPR050260">
    <property type="entry name" value="FAD-bd_OxRdtase"/>
</dbReference>
<evidence type="ECO:0000256" key="5">
    <source>
        <dbReference type="ARBA" id="ARBA00023002"/>
    </source>
</evidence>
<dbReference type="PANTHER" id="PTHR43429">
    <property type="entry name" value="PYRIDINE NUCLEOTIDE-DISULFIDE OXIDOREDUCTASE DOMAIN-CONTAINING"/>
    <property type="match status" value="1"/>
</dbReference>
<keyword evidence="5" id="KW-0560">Oxidoreductase</keyword>
<dbReference type="SMART" id="SM00450">
    <property type="entry name" value="RHOD"/>
    <property type="match status" value="1"/>
</dbReference>
<dbReference type="STRING" id="415747.SAMN03097708_02271"/>
<dbReference type="PROSITE" id="PS50206">
    <property type="entry name" value="RHODANESE_3"/>
    <property type="match status" value="1"/>
</dbReference>
<keyword evidence="6" id="KW-0676">Redox-active center</keyword>
<keyword evidence="4" id="KW-0274">FAD</keyword>
<dbReference type="Gene3D" id="3.50.50.60">
    <property type="entry name" value="FAD/NAD(P)-binding domain"/>
    <property type="match status" value="2"/>
</dbReference>
<keyword evidence="9" id="KW-1185">Reference proteome</keyword>
<dbReference type="SUPFAM" id="SSF55424">
    <property type="entry name" value="FAD/NAD-linked reductases, dimerisation (C-terminal) domain"/>
    <property type="match status" value="1"/>
</dbReference>
<dbReference type="Pfam" id="PF07992">
    <property type="entry name" value="Pyr_redox_2"/>
    <property type="match status" value="1"/>
</dbReference>
<evidence type="ECO:0000256" key="3">
    <source>
        <dbReference type="ARBA" id="ARBA00022630"/>
    </source>
</evidence>
<dbReference type="EMBL" id="FMWD01000006">
    <property type="protein sequence ID" value="SCZ62174.1"/>
    <property type="molecule type" value="Genomic_DNA"/>
</dbReference>
<dbReference type="InterPro" id="IPR004099">
    <property type="entry name" value="Pyr_nucl-diS_OxRdtase_dimer"/>
</dbReference>
<dbReference type="SUPFAM" id="SSF52821">
    <property type="entry name" value="Rhodanese/Cell cycle control phosphatase"/>
    <property type="match status" value="1"/>
</dbReference>
<evidence type="ECO:0000256" key="1">
    <source>
        <dbReference type="ARBA" id="ARBA00001974"/>
    </source>
</evidence>
<dbReference type="PANTHER" id="PTHR43429:SF1">
    <property type="entry name" value="NAD(P)H SULFUR OXIDOREDUCTASE (COA-DEPENDENT)"/>
    <property type="match status" value="1"/>
</dbReference>
<organism evidence="8 9">
    <name type="scientific">Thiohalomonas denitrificans</name>
    <dbReference type="NCBI Taxonomy" id="415747"/>
    <lineage>
        <taxon>Bacteria</taxon>
        <taxon>Pseudomonadati</taxon>
        <taxon>Pseudomonadota</taxon>
        <taxon>Gammaproteobacteria</taxon>
        <taxon>Thiohalomonadales</taxon>
        <taxon>Thiohalomonadaceae</taxon>
        <taxon>Thiohalomonas</taxon>
    </lineage>
</organism>
<evidence type="ECO:0000256" key="6">
    <source>
        <dbReference type="ARBA" id="ARBA00023284"/>
    </source>
</evidence>
<dbReference type="SUPFAM" id="SSF51905">
    <property type="entry name" value="FAD/NAD(P)-binding domain"/>
    <property type="match status" value="1"/>
</dbReference>
<dbReference type="Pfam" id="PF02852">
    <property type="entry name" value="Pyr_redox_dim"/>
    <property type="match status" value="1"/>
</dbReference>
<name>A0A1G5QK33_9GAMM</name>
<dbReference type="PRINTS" id="PR00368">
    <property type="entry name" value="FADPNR"/>
</dbReference>
<dbReference type="GO" id="GO:0016491">
    <property type="term" value="F:oxidoreductase activity"/>
    <property type="evidence" value="ECO:0007669"/>
    <property type="project" value="UniProtKB-KW"/>
</dbReference>
<protein>
    <submittedName>
        <fullName evidence="8">NADPH-dependent 2,4-dienoyl-CoA reductase, sulfur reductase</fullName>
    </submittedName>
</protein>
<dbReference type="InterPro" id="IPR023753">
    <property type="entry name" value="FAD/NAD-binding_dom"/>
</dbReference>
<comment type="similarity">
    <text evidence="2">Belongs to the class-III pyridine nucleotide-disulfide oxidoreductase family.</text>
</comment>
<dbReference type="InterPro" id="IPR036188">
    <property type="entry name" value="FAD/NAD-bd_sf"/>
</dbReference>
<comment type="cofactor">
    <cofactor evidence="1">
        <name>FAD</name>
        <dbReference type="ChEBI" id="CHEBI:57692"/>
    </cofactor>
</comment>
<evidence type="ECO:0000313" key="9">
    <source>
        <dbReference type="Proteomes" id="UP000199648"/>
    </source>
</evidence>
<feature type="domain" description="Rhodanese" evidence="7">
    <location>
        <begin position="468"/>
        <end position="558"/>
    </location>
</feature>
<sequence length="582" mass="63968">MSQKPTRIVVVGGVAAGMSAAARARRLDERAQIIVFEKDRYVSFANCGLPYHISGDIRDREDLLVVTPDDLSRRLNLEVYTEHEVIRIDRVAKTVKVRDQRNDSVLKEHYDKLILATGATPLRPSMPGVDHPYIFTLRNIPDMDAIKAVVDAGVFSAIVVGGGYIGVEMAEALRRRGLRVDLVEQSDQIMASLDPEMSRDLAYHMESYGVHVTLGKGVREFRGEDGRVEVRLDEDDVRFADMAILAVGVRPEVKLAREAGLEIGRCGGIRVDVHMRTSDPSIYAAGDAVEVRDAITGEWTLMPLAGPANRQGRIAADHIFGRESRYRRSQGSSILKVFDMTGGGTGVSEKSLRRAGIHYRKVYVHPNGHAAYYPGTHPMHLKLLFTADSGHLLGAQAVGFDGVDKRIDVLATAIHAGMTVYDLEELELSYAPPYGSAKDPVNIAGFVAANLLRGDVTPWYAEEWPALAEQGGVLIDLRTAKEFAAWSIPGAINIPIGELRGRIDELDEYRDNGLYLYCLSGFRSYLGVRQLTQNGFKRVYNLSGGVKTFMAYHHNPLVSGRPGGPWISYAEDRAGGPGISVI</sequence>
<dbReference type="RefSeq" id="WP_217631971.1">
    <property type="nucleotide sequence ID" value="NZ_FMWD01000006.1"/>
</dbReference>
<evidence type="ECO:0000256" key="2">
    <source>
        <dbReference type="ARBA" id="ARBA00009130"/>
    </source>
</evidence>
<evidence type="ECO:0000259" key="7">
    <source>
        <dbReference type="PROSITE" id="PS50206"/>
    </source>
</evidence>
<dbReference type="Proteomes" id="UP000199648">
    <property type="component" value="Unassembled WGS sequence"/>
</dbReference>
<dbReference type="AlphaFoldDB" id="A0A1G5QK33"/>